<reference evidence="3" key="1">
    <citation type="submission" date="2023-11" db="EMBL/GenBank/DDBJ databases">
        <authorList>
            <person name="Alioto T."/>
            <person name="Alioto T."/>
            <person name="Gomez Garrido J."/>
        </authorList>
    </citation>
    <scope>NUCLEOTIDE SEQUENCE</scope>
</reference>
<evidence type="ECO:0000256" key="1">
    <source>
        <dbReference type="SAM" id="MobiDB-lite"/>
    </source>
</evidence>
<name>A0AAI8Z798_9PEZI</name>
<dbReference type="Proteomes" id="UP001296104">
    <property type="component" value="Unassembled WGS sequence"/>
</dbReference>
<feature type="region of interest" description="Disordered" evidence="1">
    <location>
        <begin position="146"/>
        <end position="176"/>
    </location>
</feature>
<feature type="transmembrane region" description="Helical" evidence="2">
    <location>
        <begin position="265"/>
        <end position="287"/>
    </location>
</feature>
<comment type="caution">
    <text evidence="3">The sequence shown here is derived from an EMBL/GenBank/DDBJ whole genome shotgun (WGS) entry which is preliminary data.</text>
</comment>
<feature type="region of interest" description="Disordered" evidence="1">
    <location>
        <begin position="97"/>
        <end position="116"/>
    </location>
</feature>
<dbReference type="PANTHER" id="PTHR41807:SF1">
    <property type="entry name" value="GLUTATHIONE TRANSFERASE 3"/>
    <property type="match status" value="1"/>
</dbReference>
<dbReference type="AlphaFoldDB" id="A0AAI8Z798"/>
<dbReference type="GO" id="GO:0016020">
    <property type="term" value="C:membrane"/>
    <property type="evidence" value="ECO:0007669"/>
    <property type="project" value="TreeGrafter"/>
</dbReference>
<protein>
    <submittedName>
        <fullName evidence="3">Uncharacterized protein</fullName>
    </submittedName>
</protein>
<gene>
    <name evidence="3" type="ORF">LECACI_7A008865</name>
</gene>
<dbReference type="PANTHER" id="PTHR41807">
    <property type="entry name" value="GLUTATHIONE TRANSFERASE 3"/>
    <property type="match status" value="1"/>
</dbReference>
<evidence type="ECO:0000256" key="2">
    <source>
        <dbReference type="SAM" id="Phobius"/>
    </source>
</evidence>
<proteinExistence type="predicted"/>
<keyword evidence="2" id="KW-0812">Transmembrane</keyword>
<accession>A0AAI8Z798</accession>
<keyword evidence="2" id="KW-0472">Membrane</keyword>
<evidence type="ECO:0000313" key="4">
    <source>
        <dbReference type="Proteomes" id="UP001296104"/>
    </source>
</evidence>
<feature type="transmembrane region" description="Helical" evidence="2">
    <location>
        <begin position="346"/>
        <end position="367"/>
    </location>
</feature>
<feature type="transmembrane region" description="Helical" evidence="2">
    <location>
        <begin position="307"/>
        <end position="326"/>
    </location>
</feature>
<sequence length="375" mass="41062">MSHSWLQRQRKQALIDLAAEAGLKQDEDLRKDEIVENLNAHLQQNATALSRVRAFEDYYGKRRATPGRPPRESTAAFLPRADEVEVEAEVKSVVKRGGKRATKVKPEPEDEGPVSSPIRAAAAAASTAKNAIATVSSALSPTALSPSAQLTSTSYTPAPRMRRRSELPGPPSPADVADIVEHESSKVVAGIRHLYARSGITENIEYLREVCSSVVAVQFTFLLIEAFALQRRLMPWRFAFSIPSTGFTPTISVQYPDLFILLTGFYWSTAFLWSATSVFIPLVFAYFYNLTIRDVKRGNLRVSVARYAADPLTFNVVKALATWLVYSRGVSFGFIDAEVSERVDLAMFGGSTLVLIGSGIGALAALYEAAQKKGL</sequence>
<keyword evidence="2" id="KW-1133">Transmembrane helix</keyword>
<keyword evidence="4" id="KW-1185">Reference proteome</keyword>
<organism evidence="3 4">
    <name type="scientific">Lecanosticta acicola</name>
    <dbReference type="NCBI Taxonomy" id="111012"/>
    <lineage>
        <taxon>Eukaryota</taxon>
        <taxon>Fungi</taxon>
        <taxon>Dikarya</taxon>
        <taxon>Ascomycota</taxon>
        <taxon>Pezizomycotina</taxon>
        <taxon>Dothideomycetes</taxon>
        <taxon>Dothideomycetidae</taxon>
        <taxon>Mycosphaerellales</taxon>
        <taxon>Mycosphaerellaceae</taxon>
        <taxon>Lecanosticta</taxon>
    </lineage>
</organism>
<evidence type="ECO:0000313" key="3">
    <source>
        <dbReference type="EMBL" id="CAK4033707.1"/>
    </source>
</evidence>
<dbReference type="InterPro" id="IPR038872">
    <property type="entry name" value="Put_GTT3"/>
</dbReference>
<dbReference type="EMBL" id="CAVMBE010000092">
    <property type="protein sequence ID" value="CAK4033707.1"/>
    <property type="molecule type" value="Genomic_DNA"/>
</dbReference>